<evidence type="ECO:0000313" key="2">
    <source>
        <dbReference type="Proteomes" id="UP000255087"/>
    </source>
</evidence>
<dbReference type="InterPro" id="IPR036388">
    <property type="entry name" value="WH-like_DNA-bd_sf"/>
</dbReference>
<gene>
    <name evidence="1" type="ORF">NCTC8580_01273</name>
</gene>
<sequence>MKALIGVIPEDILRKRVLAIAAGKYKPQPGEPKVWFASLNALGQVLSNENIALLRLINAEKPETLSELATLSGRQLSNLSTTLKTLSRHGFVTLEKRGRSIKPTAIFTDFEILVDKELNDRFEAA</sequence>
<reference evidence="1 2" key="1">
    <citation type="submission" date="2018-06" db="EMBL/GenBank/DDBJ databases">
        <authorList>
            <consortium name="Pathogen Informatics"/>
            <person name="Doyle S."/>
        </authorList>
    </citation>
    <scope>NUCLEOTIDE SEQUENCE [LARGE SCALE GENOMIC DNA]</scope>
    <source>
        <strain evidence="1 2">NCTC8580</strain>
    </source>
</reference>
<dbReference type="Proteomes" id="UP000255087">
    <property type="component" value="Unassembled WGS sequence"/>
</dbReference>
<dbReference type="RefSeq" id="WP_050093023.1">
    <property type="nucleotide sequence ID" value="NZ_CPWG01000015.1"/>
</dbReference>
<protein>
    <submittedName>
        <fullName evidence="1">Predicted transcriptional regulator</fullName>
    </submittedName>
</protein>
<dbReference type="InterPro" id="IPR036390">
    <property type="entry name" value="WH_DNA-bd_sf"/>
</dbReference>
<evidence type="ECO:0000313" key="1">
    <source>
        <dbReference type="EMBL" id="SUP81191.1"/>
    </source>
</evidence>
<proteinExistence type="predicted"/>
<dbReference type="EMBL" id="UHJC01000001">
    <property type="protein sequence ID" value="SUP81191.1"/>
    <property type="molecule type" value="Genomic_DNA"/>
</dbReference>
<name>A0A0T9JHH6_YERPU</name>
<organism evidence="1 2">
    <name type="scientific">Yersinia pseudotuberculosis</name>
    <dbReference type="NCBI Taxonomy" id="633"/>
    <lineage>
        <taxon>Bacteria</taxon>
        <taxon>Pseudomonadati</taxon>
        <taxon>Pseudomonadota</taxon>
        <taxon>Gammaproteobacteria</taxon>
        <taxon>Enterobacterales</taxon>
        <taxon>Yersiniaceae</taxon>
        <taxon>Yersinia</taxon>
    </lineage>
</organism>
<dbReference type="Gene3D" id="1.10.10.10">
    <property type="entry name" value="Winged helix-like DNA-binding domain superfamily/Winged helix DNA-binding domain"/>
    <property type="match status" value="1"/>
</dbReference>
<dbReference type="Pfam" id="PF25212">
    <property type="entry name" value="HVO_A0114"/>
    <property type="match status" value="1"/>
</dbReference>
<dbReference type="AlphaFoldDB" id="A0A0T9JHH6"/>
<dbReference type="SUPFAM" id="SSF46785">
    <property type="entry name" value="Winged helix' DNA-binding domain"/>
    <property type="match status" value="1"/>
</dbReference>
<accession>A0A0T9JHH6</accession>